<dbReference type="GeneID" id="129925251"/>
<dbReference type="GO" id="GO:0007218">
    <property type="term" value="P:neuropeptide signaling pathway"/>
    <property type="evidence" value="ECO:0007669"/>
    <property type="project" value="InterPro"/>
</dbReference>
<protein>
    <submittedName>
        <fullName evidence="2">Uncharacterized protein LOC129925251</fullName>
    </submittedName>
</protein>
<keyword evidence="1" id="KW-1185">Reference proteome</keyword>
<evidence type="ECO:0000313" key="1">
    <source>
        <dbReference type="Proteomes" id="UP001165740"/>
    </source>
</evidence>
<proteinExistence type="predicted"/>
<dbReference type="GO" id="GO:0008255">
    <property type="term" value="F:ecdysis-triggering hormone activity"/>
    <property type="evidence" value="ECO:0007669"/>
    <property type="project" value="InterPro"/>
</dbReference>
<dbReference type="OMA" id="KECLMEC"/>
<sequence length="142" mass="15704">MFYVLLSFQLTTNIQKPNYCSGFHKNISNMKFVVCLALMSWASLSAAAELEDLPMYKECLMECFRCVKIYGKQIYNGKLCAENCALTSGASIDNKCYPPAKRANNKTQLAAQCIHLCQDGCPSEASACVIMCILSNSKVVEC</sequence>
<reference evidence="2" key="1">
    <citation type="submission" date="2025-08" db="UniProtKB">
        <authorList>
            <consortium name="RefSeq"/>
        </authorList>
    </citation>
    <scope>IDENTIFICATION</scope>
</reference>
<name>A0A9W3A0A0_BIOGL</name>
<evidence type="ECO:0000313" key="2">
    <source>
        <dbReference type="RefSeq" id="XP_055880610.1"/>
    </source>
</evidence>
<accession>A0A9W3A0A0</accession>
<dbReference type="AlphaFoldDB" id="A0A9W3A0A0"/>
<organism evidence="1 2">
    <name type="scientific">Biomphalaria glabrata</name>
    <name type="common">Bloodfluke planorb</name>
    <name type="synonym">Freshwater snail</name>
    <dbReference type="NCBI Taxonomy" id="6526"/>
    <lineage>
        <taxon>Eukaryota</taxon>
        <taxon>Metazoa</taxon>
        <taxon>Spiralia</taxon>
        <taxon>Lophotrochozoa</taxon>
        <taxon>Mollusca</taxon>
        <taxon>Gastropoda</taxon>
        <taxon>Heterobranchia</taxon>
        <taxon>Euthyneura</taxon>
        <taxon>Panpulmonata</taxon>
        <taxon>Hygrophila</taxon>
        <taxon>Lymnaeoidea</taxon>
        <taxon>Planorbidae</taxon>
        <taxon>Biomphalaria</taxon>
    </lineage>
</organism>
<dbReference type="OrthoDB" id="6109164at2759"/>
<dbReference type="Pfam" id="PF04736">
    <property type="entry name" value="Eclosion"/>
    <property type="match status" value="1"/>
</dbReference>
<dbReference type="InterPro" id="IPR006825">
    <property type="entry name" value="Eclosion"/>
</dbReference>
<gene>
    <name evidence="2" type="primary">LOC129925251</name>
</gene>
<dbReference type="Proteomes" id="UP001165740">
    <property type="component" value="Chromosome 3"/>
</dbReference>
<dbReference type="RefSeq" id="XP_055880610.1">
    <property type="nucleotide sequence ID" value="XM_056024635.1"/>
</dbReference>